<feature type="region of interest" description="Disordered" evidence="1">
    <location>
        <begin position="130"/>
        <end position="169"/>
    </location>
</feature>
<dbReference type="AlphaFoldDB" id="A0A504Y8F7"/>
<dbReference type="Proteomes" id="UP000316759">
    <property type="component" value="Unassembled WGS sequence"/>
</dbReference>
<protein>
    <submittedName>
        <fullName evidence="2">Uncharacterized protein</fullName>
    </submittedName>
</protein>
<feature type="region of interest" description="Disordered" evidence="1">
    <location>
        <begin position="213"/>
        <end position="251"/>
    </location>
</feature>
<accession>A0A504Y8F7</accession>
<feature type="region of interest" description="Disordered" evidence="1">
    <location>
        <begin position="1"/>
        <end position="94"/>
    </location>
</feature>
<dbReference type="EMBL" id="SUNJ01014535">
    <property type="protein sequence ID" value="TPP56429.1"/>
    <property type="molecule type" value="Genomic_DNA"/>
</dbReference>
<dbReference type="OrthoDB" id="6255329at2759"/>
<evidence type="ECO:0000256" key="1">
    <source>
        <dbReference type="SAM" id="MobiDB-lite"/>
    </source>
</evidence>
<sequence>MYNFNRPSYPPVNMSHLPVDPMGIGSGFSPHLSSPVGLYQRPPPGVFPDPTFLSPRGDSHLYGSPRFPPPSDPRSSPFTPTSRPPFPWPPPISPFSPQFNSPNYHMGSSRDSSSFVGSFGSPQSVYSYDSSQSNYVTGCEPDNESHGSSFHSAQSHRTPNRGRGGTYSVERWRRGNPITRSLSDPWADLDPITTPEPGCLVTNPLVQRHTVLFAPREQQQQARRRKSDQADAADLDSEDDLPAPKRPSFDM</sequence>
<keyword evidence="3" id="KW-1185">Reference proteome</keyword>
<evidence type="ECO:0000313" key="2">
    <source>
        <dbReference type="EMBL" id="TPP56429.1"/>
    </source>
</evidence>
<proteinExistence type="predicted"/>
<organism evidence="2 3">
    <name type="scientific">Fasciola gigantica</name>
    <name type="common">Giant liver fluke</name>
    <dbReference type="NCBI Taxonomy" id="46835"/>
    <lineage>
        <taxon>Eukaryota</taxon>
        <taxon>Metazoa</taxon>
        <taxon>Spiralia</taxon>
        <taxon>Lophotrochozoa</taxon>
        <taxon>Platyhelminthes</taxon>
        <taxon>Trematoda</taxon>
        <taxon>Digenea</taxon>
        <taxon>Plagiorchiida</taxon>
        <taxon>Echinostomata</taxon>
        <taxon>Echinostomatoidea</taxon>
        <taxon>Fasciolidae</taxon>
        <taxon>Fasciola</taxon>
    </lineage>
</organism>
<reference evidence="2 3" key="1">
    <citation type="submission" date="2019-04" db="EMBL/GenBank/DDBJ databases">
        <title>Annotation for the trematode Fasciola gigantica.</title>
        <authorList>
            <person name="Choi Y.-J."/>
        </authorList>
    </citation>
    <scope>NUCLEOTIDE SEQUENCE [LARGE SCALE GENOMIC DNA]</scope>
    <source>
        <strain evidence="2">Uganda_cow_1</strain>
    </source>
</reference>
<evidence type="ECO:0000313" key="3">
    <source>
        <dbReference type="Proteomes" id="UP000316759"/>
    </source>
</evidence>
<name>A0A504Y8F7_FASGI</name>
<comment type="caution">
    <text evidence="2">The sequence shown here is derived from an EMBL/GenBank/DDBJ whole genome shotgun (WGS) entry which is preliminary data.</text>
</comment>
<gene>
    <name evidence="2" type="ORF">FGIG_04363</name>
</gene>
<feature type="compositionally biased region" description="Pro residues" evidence="1">
    <location>
        <begin position="82"/>
        <end position="94"/>
    </location>
</feature>
<feature type="compositionally biased region" description="Polar residues" evidence="1">
    <location>
        <begin position="146"/>
        <end position="157"/>
    </location>
</feature>
<feature type="compositionally biased region" description="Acidic residues" evidence="1">
    <location>
        <begin position="231"/>
        <end position="241"/>
    </location>
</feature>